<dbReference type="InterPro" id="IPR004358">
    <property type="entry name" value="Sig_transdc_His_kin-like_C"/>
</dbReference>
<feature type="domain" description="PAC" evidence="11">
    <location>
        <begin position="350"/>
        <end position="403"/>
    </location>
</feature>
<dbReference type="PANTHER" id="PTHR43304:SF1">
    <property type="entry name" value="PAC DOMAIN-CONTAINING PROTEIN"/>
    <property type="match status" value="1"/>
</dbReference>
<dbReference type="SUPFAM" id="SSF55785">
    <property type="entry name" value="PYP-like sensor domain (PAS domain)"/>
    <property type="match status" value="3"/>
</dbReference>
<evidence type="ECO:0000259" key="10">
    <source>
        <dbReference type="PROSITE" id="PS50112"/>
    </source>
</evidence>
<feature type="domain" description="Histidine kinase" evidence="8">
    <location>
        <begin position="567"/>
        <end position="789"/>
    </location>
</feature>
<dbReference type="SUPFAM" id="SSF55874">
    <property type="entry name" value="ATPase domain of HSP90 chaperone/DNA topoisomerase II/histidine kinase"/>
    <property type="match status" value="1"/>
</dbReference>
<dbReference type="InterPro" id="IPR003594">
    <property type="entry name" value="HATPase_dom"/>
</dbReference>
<evidence type="ECO:0000256" key="7">
    <source>
        <dbReference type="SAM" id="Phobius"/>
    </source>
</evidence>
<evidence type="ECO:0000313" key="12">
    <source>
        <dbReference type="EMBL" id="KAA5608382.1"/>
    </source>
</evidence>
<dbReference type="SMART" id="SM00387">
    <property type="entry name" value="HATPase_c"/>
    <property type="match status" value="1"/>
</dbReference>
<dbReference type="Proteomes" id="UP000325255">
    <property type="component" value="Unassembled WGS sequence"/>
</dbReference>
<dbReference type="Pfam" id="PF25487">
    <property type="entry name" value="ETR1_N"/>
    <property type="match status" value="1"/>
</dbReference>
<dbReference type="InterPro" id="IPR036097">
    <property type="entry name" value="HisK_dim/P_sf"/>
</dbReference>
<dbReference type="InterPro" id="IPR001610">
    <property type="entry name" value="PAC"/>
</dbReference>
<feature type="domain" description="PAS" evidence="10">
    <location>
        <begin position="404"/>
        <end position="474"/>
    </location>
</feature>
<feature type="modified residue" description="4-aspartylphosphate" evidence="6">
    <location>
        <position position="863"/>
    </location>
</feature>
<reference evidence="12 13" key="1">
    <citation type="submission" date="2019-09" db="EMBL/GenBank/DDBJ databases">
        <title>Genome sequence of Rhodovastum atsumiense, a diverse member of the Acetobacteraceae family of non-sulfur purple photosynthetic bacteria.</title>
        <authorList>
            <person name="Meyer T."/>
            <person name="Kyndt J."/>
        </authorList>
    </citation>
    <scope>NUCLEOTIDE SEQUENCE [LARGE SCALE GENOMIC DNA]</scope>
    <source>
        <strain evidence="12 13">DSM 21279</strain>
    </source>
</reference>
<dbReference type="Pfam" id="PF00072">
    <property type="entry name" value="Response_reg"/>
    <property type="match status" value="1"/>
</dbReference>
<dbReference type="InterPro" id="IPR003661">
    <property type="entry name" value="HisK_dim/P_dom"/>
</dbReference>
<dbReference type="InterPro" id="IPR013655">
    <property type="entry name" value="PAS_fold_3"/>
</dbReference>
<dbReference type="SMART" id="SM00448">
    <property type="entry name" value="REC"/>
    <property type="match status" value="1"/>
</dbReference>
<dbReference type="EC" id="2.7.13.3" evidence="2"/>
<dbReference type="OrthoDB" id="9796100at2"/>
<dbReference type="Gene3D" id="3.30.450.20">
    <property type="entry name" value="PAS domain"/>
    <property type="match status" value="3"/>
</dbReference>
<dbReference type="PANTHER" id="PTHR43304">
    <property type="entry name" value="PHYTOCHROME-LIKE PROTEIN CPH1"/>
    <property type="match status" value="1"/>
</dbReference>
<dbReference type="Gene3D" id="3.30.565.10">
    <property type="entry name" value="Histidine kinase-like ATPase, C-terminal domain"/>
    <property type="match status" value="1"/>
</dbReference>
<evidence type="ECO:0000256" key="4">
    <source>
        <dbReference type="ARBA" id="ARBA00022679"/>
    </source>
</evidence>
<sequence>MFQMIAQSLFDASSFTPHGFCLLWEPWLIWTQSIASAGVGAAYFSIPLALAHFAARRRDLVYRPVLWLFAAFILLCGTGHWLDLLTLWVPAYGLKAVMDAATAVVSGVTAVALWPLMRKALALPSPSQFQAANAALERDRAVRAALESTGESVFALSRDWRFTFLNSRAEALMSDGRDLVGQMFWEAFPGIVGTDLFAAYRRCMAERVPVEVEQFYEPKGRHYMARAFPFVDGGITVFFRDVTGQRQAEQDLRAAEAKASRTYGELLESQARLEAALAAMADAVSISDADGNFIHLNDAFASFHRFRSKDECARTLSECPAILEVFLETGEPARLDQWAGARALRGETAVGAVYRLRRRDTGESWVGSYNLAPIRDGDGRIVGSVVTGRDITERLRADEALAESEARFRAAVRAVRGILWTTSADGRMVGEQPGWAALTGQSRDEYQDRGWANAVHPDDAQSTVDAWNAAVAGRRAFVFEHRLRCHDGSWRHFAVRAIPVPDDGGGVREWVGVHTDITEQREAETALAELNRHLEERVREEIAAREAAQQGAKHARHMQALGQIAGGVAHEFNNILQAVQGAANLIEKRAADPVSVRKFARIVIGSSERGSTITYRLLAFARRSRVHPERIDPASMLDALREILTHTLGGQVIVRVELEPMLPAVIVDRKELETALINLATNARDAMPKGGTLTLSAVAETVGTAGIHPAALRPGRYARLEVHDDGAGMEPETLARAAEPFFTTKPVGQGTGLGLSMAKGFAEQSGGGLAIDSEPGCGTTVTLWLPVAEGDQQTAATRHAVREPGAIGKPAIRILLVDDEEMVRETLAAGLGDAGLSVLVAQSGGEALALLDEGEPVDALVTDLSMPGMDGLSLIGHARERRRGLPALVLTGHVESARKRPADGGPGEPLAILRKPIDAERLAEEVEDILAAGARYGDGSSGRS</sequence>
<dbReference type="PROSITE" id="PS50109">
    <property type="entry name" value="HIS_KIN"/>
    <property type="match status" value="1"/>
</dbReference>
<dbReference type="PRINTS" id="PR00344">
    <property type="entry name" value="BCTRLSENSOR"/>
</dbReference>
<dbReference type="SMART" id="SM00091">
    <property type="entry name" value="PAS"/>
    <property type="match status" value="3"/>
</dbReference>
<proteinExistence type="predicted"/>
<dbReference type="EMBL" id="VWPK01000086">
    <property type="protein sequence ID" value="KAA5608382.1"/>
    <property type="molecule type" value="Genomic_DNA"/>
</dbReference>
<feature type="transmembrane region" description="Helical" evidence="7">
    <location>
        <begin position="65"/>
        <end position="82"/>
    </location>
</feature>
<evidence type="ECO:0000313" key="13">
    <source>
        <dbReference type="Proteomes" id="UP000325255"/>
    </source>
</evidence>
<evidence type="ECO:0000256" key="5">
    <source>
        <dbReference type="ARBA" id="ARBA00022777"/>
    </source>
</evidence>
<dbReference type="SUPFAM" id="SSF52172">
    <property type="entry name" value="CheY-like"/>
    <property type="match status" value="1"/>
</dbReference>
<dbReference type="SMART" id="SM00086">
    <property type="entry name" value="PAC"/>
    <property type="match status" value="2"/>
</dbReference>
<dbReference type="Gene3D" id="1.10.287.130">
    <property type="match status" value="1"/>
</dbReference>
<dbReference type="PROSITE" id="PS50112">
    <property type="entry name" value="PAS"/>
    <property type="match status" value="1"/>
</dbReference>
<dbReference type="InterPro" id="IPR005467">
    <property type="entry name" value="His_kinase_dom"/>
</dbReference>
<dbReference type="PROSITE" id="PS50113">
    <property type="entry name" value="PAC"/>
    <property type="match status" value="2"/>
</dbReference>
<evidence type="ECO:0000256" key="2">
    <source>
        <dbReference type="ARBA" id="ARBA00012438"/>
    </source>
</evidence>
<dbReference type="InterPro" id="IPR001789">
    <property type="entry name" value="Sig_transdc_resp-reg_receiver"/>
</dbReference>
<keyword evidence="4" id="KW-0808">Transferase</keyword>
<evidence type="ECO:0000256" key="6">
    <source>
        <dbReference type="PROSITE-ProRule" id="PRU00169"/>
    </source>
</evidence>
<dbReference type="FunFam" id="3.30.450.20:FF:000099">
    <property type="entry name" value="Sensory box sensor histidine kinase"/>
    <property type="match status" value="1"/>
</dbReference>
<dbReference type="CDD" id="cd00130">
    <property type="entry name" value="PAS"/>
    <property type="match status" value="2"/>
</dbReference>
<evidence type="ECO:0000259" key="8">
    <source>
        <dbReference type="PROSITE" id="PS50109"/>
    </source>
</evidence>
<dbReference type="InterPro" id="IPR036890">
    <property type="entry name" value="HATPase_C_sf"/>
</dbReference>
<keyword evidence="7" id="KW-1133">Transmembrane helix</keyword>
<dbReference type="GO" id="GO:0000155">
    <property type="term" value="F:phosphorelay sensor kinase activity"/>
    <property type="evidence" value="ECO:0007669"/>
    <property type="project" value="InterPro"/>
</dbReference>
<keyword evidence="7" id="KW-0472">Membrane</keyword>
<gene>
    <name evidence="12" type="ORF">F1189_29370</name>
</gene>
<comment type="catalytic activity">
    <reaction evidence="1">
        <text>ATP + protein L-histidine = ADP + protein N-phospho-L-histidine.</text>
        <dbReference type="EC" id="2.7.13.3"/>
    </reaction>
</comment>
<protein>
    <recommendedName>
        <fullName evidence="2">histidine kinase</fullName>
        <ecNumber evidence="2">2.7.13.3</ecNumber>
    </recommendedName>
</protein>
<dbReference type="Pfam" id="PF08448">
    <property type="entry name" value="PAS_4"/>
    <property type="match status" value="2"/>
</dbReference>
<evidence type="ECO:0000256" key="1">
    <source>
        <dbReference type="ARBA" id="ARBA00000085"/>
    </source>
</evidence>
<accession>A0A5M6IJN4</accession>
<dbReference type="InterPro" id="IPR013656">
    <property type="entry name" value="PAS_4"/>
</dbReference>
<keyword evidence="7" id="KW-0812">Transmembrane</keyword>
<evidence type="ECO:0000256" key="3">
    <source>
        <dbReference type="ARBA" id="ARBA00022553"/>
    </source>
</evidence>
<dbReference type="InterPro" id="IPR052162">
    <property type="entry name" value="Sensor_kinase/Photoreceptor"/>
</dbReference>
<dbReference type="InterPro" id="IPR011006">
    <property type="entry name" value="CheY-like_superfamily"/>
</dbReference>
<dbReference type="PROSITE" id="PS50110">
    <property type="entry name" value="RESPONSE_REGULATORY"/>
    <property type="match status" value="1"/>
</dbReference>
<organism evidence="12 13">
    <name type="scientific">Rhodovastum atsumiense</name>
    <dbReference type="NCBI Taxonomy" id="504468"/>
    <lineage>
        <taxon>Bacteria</taxon>
        <taxon>Pseudomonadati</taxon>
        <taxon>Pseudomonadota</taxon>
        <taxon>Alphaproteobacteria</taxon>
        <taxon>Acetobacterales</taxon>
        <taxon>Acetobacteraceae</taxon>
        <taxon>Rhodovastum</taxon>
    </lineage>
</organism>
<dbReference type="Pfam" id="PF08447">
    <property type="entry name" value="PAS_3"/>
    <property type="match status" value="1"/>
</dbReference>
<keyword evidence="3 6" id="KW-0597">Phosphoprotein</keyword>
<dbReference type="AlphaFoldDB" id="A0A5M6IJN4"/>
<feature type="domain" description="Response regulatory" evidence="9">
    <location>
        <begin position="813"/>
        <end position="930"/>
    </location>
</feature>
<name>A0A5M6IJN4_9PROT</name>
<dbReference type="NCBIfam" id="TIGR00229">
    <property type="entry name" value="sensory_box"/>
    <property type="match status" value="2"/>
</dbReference>
<dbReference type="Pfam" id="PF00512">
    <property type="entry name" value="HisKA"/>
    <property type="match status" value="1"/>
</dbReference>
<dbReference type="SUPFAM" id="SSF47384">
    <property type="entry name" value="Homodimeric domain of signal transducing histidine kinase"/>
    <property type="match status" value="1"/>
</dbReference>
<dbReference type="InterPro" id="IPR035965">
    <property type="entry name" value="PAS-like_dom_sf"/>
</dbReference>
<dbReference type="InterPro" id="IPR000700">
    <property type="entry name" value="PAS-assoc_C"/>
</dbReference>
<evidence type="ECO:0000259" key="11">
    <source>
        <dbReference type="PROSITE" id="PS50113"/>
    </source>
</evidence>
<feature type="transmembrane region" description="Helical" evidence="7">
    <location>
        <begin position="27"/>
        <end position="53"/>
    </location>
</feature>
<comment type="caution">
    <text evidence="12">The sequence shown here is derived from an EMBL/GenBank/DDBJ whole genome shotgun (WGS) entry which is preliminary data.</text>
</comment>
<keyword evidence="13" id="KW-1185">Reference proteome</keyword>
<dbReference type="InterPro" id="IPR000014">
    <property type="entry name" value="PAS"/>
</dbReference>
<feature type="domain" description="PAC" evidence="11">
    <location>
        <begin position="477"/>
        <end position="529"/>
    </location>
</feature>
<evidence type="ECO:0000259" key="9">
    <source>
        <dbReference type="PROSITE" id="PS50110"/>
    </source>
</evidence>
<dbReference type="SMART" id="SM00388">
    <property type="entry name" value="HisKA"/>
    <property type="match status" value="1"/>
</dbReference>
<dbReference type="Gene3D" id="3.40.50.2300">
    <property type="match status" value="1"/>
</dbReference>
<dbReference type="InterPro" id="IPR058544">
    <property type="entry name" value="ETR1_N"/>
</dbReference>
<keyword evidence="5" id="KW-0418">Kinase</keyword>
<dbReference type="Pfam" id="PF02518">
    <property type="entry name" value="HATPase_c"/>
    <property type="match status" value="1"/>
</dbReference>